<evidence type="ECO:0000313" key="1">
    <source>
        <dbReference type="EMBL" id="AOT70680.1"/>
    </source>
</evidence>
<protein>
    <submittedName>
        <fullName evidence="1">Uncharacterized protein</fullName>
    </submittedName>
</protein>
<dbReference type="OrthoDB" id="564699at2"/>
<dbReference type="RefSeq" id="WP_069977704.1">
    <property type="nucleotide sequence ID" value="NZ_CP017269.1"/>
</dbReference>
<dbReference type="STRING" id="1424294.Gferi_14520"/>
<accession>A0A1D8GIG1</accession>
<proteinExistence type="predicted"/>
<gene>
    <name evidence="1" type="ORF">Gferi_14520</name>
</gene>
<dbReference type="Proteomes" id="UP000095743">
    <property type="component" value="Chromosome"/>
</dbReference>
<reference evidence="1 2" key="1">
    <citation type="submission" date="2016-09" db="EMBL/GenBank/DDBJ databases">
        <title>Genomic analysis reveals versatility of anaerobic energy metabolism of Geosporobacter ferrireducens IRF9 of phylum Firmicutes.</title>
        <authorList>
            <person name="Kim S.-J."/>
        </authorList>
    </citation>
    <scope>NUCLEOTIDE SEQUENCE [LARGE SCALE GENOMIC DNA]</scope>
    <source>
        <strain evidence="1 2">IRF9</strain>
    </source>
</reference>
<keyword evidence="2" id="KW-1185">Reference proteome</keyword>
<dbReference type="SUPFAM" id="SSF117281">
    <property type="entry name" value="Kelch motif"/>
    <property type="match status" value="1"/>
</dbReference>
<dbReference type="InterPro" id="IPR015915">
    <property type="entry name" value="Kelch-typ_b-propeller"/>
</dbReference>
<sequence length="551" mass="56798">MANYNVEIKKRNPANTAWDNLYPVTKASNVITQSGQSIEAHLADYVRQPGYGVTSGSANTYTLTLNPALTAYTAGVCVAVKIHAANTGASTININGVGAKSIRDSKGNVLTSGKLVLNSVYTLRYDGTNFILQGEGASGNATASDLLSGKTATTDAGEIVGTMPNRGAVTITPSNSNQTISAGYHNGSGIVSAVTFDASRVLTGTTIAGTAGTMPNHGAITITPGATTQTRSSGYMSSLSVAGSTNLSAENIKLGVNIFGVTGTLTPMPTGWSTGQWIASGSILPNGYYNHAAGGTFYGCVISGGDSSSSDTFSCQLWNGVSYSSAGSMPSSNSRHASTGANQSAVAVTGGGRMAANRRRTILYYNGTSWSQSGNMTDTRQNHGCCGVQNNHINVGDSYSSSVVYTSELWNGTAATLTASKITPTYGGAAVGIASSFIFAGGYYTSSGSTNRVEYFNGTSWVELTRLSSDRKYPFNVGTAYNNAIIAGGESSTTVQLATTERFNGSTWTSASPMVLLSSAGSSATSSDRGVAVGGCDNGYIRAYTQIYLRT</sequence>
<dbReference type="EMBL" id="CP017269">
    <property type="protein sequence ID" value="AOT70680.1"/>
    <property type="molecule type" value="Genomic_DNA"/>
</dbReference>
<dbReference type="Gene3D" id="2.120.10.80">
    <property type="entry name" value="Kelch-type beta propeller"/>
    <property type="match status" value="1"/>
</dbReference>
<organism evidence="1 2">
    <name type="scientific">Geosporobacter ferrireducens</name>
    <dbReference type="NCBI Taxonomy" id="1424294"/>
    <lineage>
        <taxon>Bacteria</taxon>
        <taxon>Bacillati</taxon>
        <taxon>Bacillota</taxon>
        <taxon>Clostridia</taxon>
        <taxon>Peptostreptococcales</taxon>
        <taxon>Thermotaleaceae</taxon>
        <taxon>Geosporobacter</taxon>
    </lineage>
</organism>
<dbReference type="AlphaFoldDB" id="A0A1D8GIG1"/>
<dbReference type="KEGG" id="gfe:Gferi_14520"/>
<evidence type="ECO:0000313" key="2">
    <source>
        <dbReference type="Proteomes" id="UP000095743"/>
    </source>
</evidence>
<name>A0A1D8GIG1_9FIRM</name>